<keyword evidence="4" id="KW-0812">Transmembrane</keyword>
<name>A0A6N6MLP8_9HYPH</name>
<dbReference type="Proteomes" id="UP000441523">
    <property type="component" value="Unassembled WGS sequence"/>
</dbReference>
<dbReference type="PANTHER" id="PTHR32089:SF112">
    <property type="entry name" value="LYSOZYME-LIKE PROTEIN-RELATED"/>
    <property type="match status" value="1"/>
</dbReference>
<comment type="similarity">
    <text evidence="2">Belongs to the methyl-accepting chemotaxis (MCP) protein family.</text>
</comment>
<keyword evidence="1 3" id="KW-0807">Transducer</keyword>
<dbReference type="SUPFAM" id="SSF58104">
    <property type="entry name" value="Methyl-accepting chemotaxis protein (MCP) signaling domain"/>
    <property type="match status" value="1"/>
</dbReference>
<dbReference type="InterPro" id="IPR032255">
    <property type="entry name" value="HBM"/>
</dbReference>
<organism evidence="7 8">
    <name type="scientific">Methylobacterium planeticum</name>
    <dbReference type="NCBI Taxonomy" id="2615211"/>
    <lineage>
        <taxon>Bacteria</taxon>
        <taxon>Pseudomonadati</taxon>
        <taxon>Pseudomonadota</taxon>
        <taxon>Alphaproteobacteria</taxon>
        <taxon>Hyphomicrobiales</taxon>
        <taxon>Methylobacteriaceae</taxon>
        <taxon>Methylobacterium</taxon>
    </lineage>
</organism>
<dbReference type="SMART" id="SM00283">
    <property type="entry name" value="MA"/>
    <property type="match status" value="1"/>
</dbReference>
<feature type="domain" description="Methyl-accepting transducer" evidence="5">
    <location>
        <begin position="416"/>
        <end position="652"/>
    </location>
</feature>
<dbReference type="Gene3D" id="6.10.340.10">
    <property type="match status" value="1"/>
</dbReference>
<reference evidence="7 8" key="1">
    <citation type="submission" date="2019-09" db="EMBL/GenBank/DDBJ databases">
        <title>YIM 132548 draft genome.</title>
        <authorList>
            <person name="Jiang L."/>
        </authorList>
    </citation>
    <scope>NUCLEOTIDE SEQUENCE [LARGE SCALE GENOMIC DNA]</scope>
    <source>
        <strain evidence="7 8">YIM 132548</strain>
    </source>
</reference>
<dbReference type="InterPro" id="IPR004089">
    <property type="entry name" value="MCPsignal_dom"/>
</dbReference>
<comment type="caution">
    <text evidence="7">The sequence shown here is derived from an EMBL/GenBank/DDBJ whole genome shotgun (WGS) entry which is preliminary data.</text>
</comment>
<dbReference type="PRINTS" id="PR00260">
    <property type="entry name" value="CHEMTRNSDUCR"/>
</dbReference>
<keyword evidence="4" id="KW-1133">Transmembrane helix</keyword>
<dbReference type="GO" id="GO:0006935">
    <property type="term" value="P:chemotaxis"/>
    <property type="evidence" value="ECO:0007669"/>
    <property type="project" value="InterPro"/>
</dbReference>
<evidence type="ECO:0000259" key="5">
    <source>
        <dbReference type="PROSITE" id="PS50111"/>
    </source>
</evidence>
<keyword evidence="8" id="KW-1185">Reference proteome</keyword>
<evidence type="ECO:0000256" key="4">
    <source>
        <dbReference type="SAM" id="Phobius"/>
    </source>
</evidence>
<evidence type="ECO:0000256" key="2">
    <source>
        <dbReference type="ARBA" id="ARBA00029447"/>
    </source>
</evidence>
<dbReference type="EMBL" id="VZZJ01000025">
    <property type="protein sequence ID" value="KAB1070686.1"/>
    <property type="molecule type" value="Genomic_DNA"/>
</dbReference>
<proteinExistence type="inferred from homology"/>
<dbReference type="PROSITE" id="PS50885">
    <property type="entry name" value="HAMP"/>
    <property type="match status" value="1"/>
</dbReference>
<dbReference type="InterPro" id="IPR003660">
    <property type="entry name" value="HAMP_dom"/>
</dbReference>
<dbReference type="GO" id="GO:0004888">
    <property type="term" value="F:transmembrane signaling receptor activity"/>
    <property type="evidence" value="ECO:0007669"/>
    <property type="project" value="InterPro"/>
</dbReference>
<dbReference type="GO" id="GO:0016020">
    <property type="term" value="C:membrane"/>
    <property type="evidence" value="ECO:0007669"/>
    <property type="project" value="InterPro"/>
</dbReference>
<dbReference type="Pfam" id="PF00015">
    <property type="entry name" value="MCPsignal"/>
    <property type="match status" value="1"/>
</dbReference>
<dbReference type="Pfam" id="PF00672">
    <property type="entry name" value="HAMP"/>
    <property type="match status" value="1"/>
</dbReference>
<dbReference type="PANTHER" id="PTHR32089">
    <property type="entry name" value="METHYL-ACCEPTING CHEMOTAXIS PROTEIN MCPB"/>
    <property type="match status" value="1"/>
</dbReference>
<sequence>MRTGIQTRLYGGFAALVVLAGTLGVLSYGQVGGLVGQYGERIRIESNARDLVTINRFAERLSSHAEEYRTAQKPELLPAMTEEIGQIVSISAMLSTVTRSEERRALYTTIGRTADAIKAELGRFGTLGESIRETRAKLFTGGDALTKATNTLVAEVQGAASDHDGARADDLTQRAGAVESAVLLVRVANWRFLATHDPKGPATFAAQVTKAEAVLAAFAQGDGKGRFAKSLGLVRESLAAYRDSFLVTANAMTSSLDLFQSSFVPKLRAIAEAGTQAQVSIERSVAEIQAETDGSVASSRLALIGLSTLVLGLGVLAAALIARSIIRPIRGMTAAMTRLAEGDLAVEIPSRDAVDEIGAMALAVDVFRQNALARAEMEARQLADQSARERRVARVDALICGFEGTVTESLRIVTDAANELDTTAHDMTGVAQDTNRRALASSAAAEQTSSNVQTVASATEEMVASLCEIERNVSRSNEVAGAALREAEATSCSMERLNQAAGEIGTAVTMISAIAAQTNLLALNATIEAARAGEAGRGFAVVATEVKELANQTSRATGEIAAKIGAMQSASESAAAAILQIGRTIVSVNEISGVIAATVVEQTATTNEIARNVSEAARGTQDVSHNIAQVSASAGETGAAASQVLRAARELSVQSLSVKEQVDGFLAEIRAA</sequence>
<dbReference type="InterPro" id="IPR004090">
    <property type="entry name" value="Chemotax_Me-accpt_rcpt"/>
</dbReference>
<dbReference type="SMART" id="SM01358">
    <property type="entry name" value="HBM"/>
    <property type="match status" value="1"/>
</dbReference>
<protein>
    <submittedName>
        <fullName evidence="7">HAMP domain-containing protein</fullName>
    </submittedName>
</protein>
<feature type="transmembrane region" description="Helical" evidence="4">
    <location>
        <begin position="301"/>
        <end position="322"/>
    </location>
</feature>
<evidence type="ECO:0000313" key="7">
    <source>
        <dbReference type="EMBL" id="KAB1070686.1"/>
    </source>
</evidence>
<evidence type="ECO:0000256" key="3">
    <source>
        <dbReference type="PROSITE-ProRule" id="PRU00284"/>
    </source>
</evidence>
<evidence type="ECO:0000256" key="1">
    <source>
        <dbReference type="ARBA" id="ARBA00023224"/>
    </source>
</evidence>
<evidence type="ECO:0000313" key="8">
    <source>
        <dbReference type="Proteomes" id="UP000441523"/>
    </source>
</evidence>
<evidence type="ECO:0000259" key="6">
    <source>
        <dbReference type="PROSITE" id="PS50885"/>
    </source>
</evidence>
<dbReference type="AlphaFoldDB" id="A0A6N6MLP8"/>
<gene>
    <name evidence="7" type="ORF">F6X51_21685</name>
</gene>
<dbReference type="PROSITE" id="PS50111">
    <property type="entry name" value="CHEMOTAXIS_TRANSDUC_2"/>
    <property type="match status" value="1"/>
</dbReference>
<dbReference type="GO" id="GO:0007165">
    <property type="term" value="P:signal transduction"/>
    <property type="evidence" value="ECO:0007669"/>
    <property type="project" value="UniProtKB-KW"/>
</dbReference>
<accession>A0A6N6MLP8</accession>
<dbReference type="Gene3D" id="1.10.287.950">
    <property type="entry name" value="Methyl-accepting chemotaxis protein"/>
    <property type="match status" value="1"/>
</dbReference>
<dbReference type="CDD" id="cd06225">
    <property type="entry name" value="HAMP"/>
    <property type="match status" value="1"/>
</dbReference>
<dbReference type="SMART" id="SM00304">
    <property type="entry name" value="HAMP"/>
    <property type="match status" value="2"/>
</dbReference>
<feature type="domain" description="HAMP" evidence="6">
    <location>
        <begin position="323"/>
        <end position="376"/>
    </location>
</feature>
<keyword evidence="4" id="KW-0472">Membrane</keyword>